<evidence type="ECO:0000313" key="4">
    <source>
        <dbReference type="Proteomes" id="UP000183868"/>
    </source>
</evidence>
<reference evidence="2 3" key="1">
    <citation type="submission" date="2011-09" db="EMBL/GenBank/DDBJ databases">
        <title>The permanent draft genome of Caldithrix abyssi DSM 13497.</title>
        <authorList>
            <consortium name="US DOE Joint Genome Institute (JGI-PGF)"/>
            <person name="Lucas S."/>
            <person name="Han J."/>
            <person name="Lapidus A."/>
            <person name="Bruce D."/>
            <person name="Goodwin L."/>
            <person name="Pitluck S."/>
            <person name="Peters L."/>
            <person name="Kyrpides N."/>
            <person name="Mavromatis K."/>
            <person name="Ivanova N."/>
            <person name="Mikhailova N."/>
            <person name="Chertkov O."/>
            <person name="Detter J.C."/>
            <person name="Tapia R."/>
            <person name="Han C."/>
            <person name="Land M."/>
            <person name="Hauser L."/>
            <person name="Markowitz V."/>
            <person name="Cheng J.-F."/>
            <person name="Hugenholtz P."/>
            <person name="Woyke T."/>
            <person name="Wu D."/>
            <person name="Spring S."/>
            <person name="Brambilla E."/>
            <person name="Klenk H.-P."/>
            <person name="Eisen J.A."/>
        </authorList>
    </citation>
    <scope>NUCLEOTIDE SEQUENCE [LARGE SCALE GENOMIC DNA]</scope>
    <source>
        <strain evidence="2 3">DSM 13497</strain>
    </source>
</reference>
<protein>
    <recommendedName>
        <fullName evidence="5">Por secretion system C-terminal sorting domain-containing protein</fullName>
    </recommendedName>
</protein>
<dbReference type="Proteomes" id="UP000183868">
    <property type="component" value="Chromosome"/>
</dbReference>
<dbReference type="PaxDb" id="880073-Calab_2073"/>
<dbReference type="InParanoid" id="H1XVC7"/>
<dbReference type="OrthoDB" id="9807496at2"/>
<dbReference type="Gene3D" id="2.60.40.4070">
    <property type="match status" value="1"/>
</dbReference>
<dbReference type="KEGG" id="caby:Cabys_842"/>
<dbReference type="HOGENOM" id="CLU_284252_0_0_0"/>
<dbReference type="Proteomes" id="UP000004671">
    <property type="component" value="Chromosome"/>
</dbReference>
<organism evidence="2 3">
    <name type="scientific">Caldithrix abyssi DSM 13497</name>
    <dbReference type="NCBI Taxonomy" id="880073"/>
    <lineage>
        <taxon>Bacteria</taxon>
        <taxon>Pseudomonadati</taxon>
        <taxon>Calditrichota</taxon>
        <taxon>Calditrichia</taxon>
        <taxon>Calditrichales</taxon>
        <taxon>Calditrichaceae</taxon>
        <taxon>Caldithrix</taxon>
    </lineage>
</organism>
<dbReference type="EMBL" id="CM001402">
    <property type="protein sequence ID" value="EHO41685.1"/>
    <property type="molecule type" value="Genomic_DNA"/>
</dbReference>
<dbReference type="RefSeq" id="WP_006928858.1">
    <property type="nucleotide sequence ID" value="NZ_CM001402.1"/>
</dbReference>
<sequence precursor="true">MNKRISRLLLIVLIFGFMAILVQNEAFARPKYNEVSTVGLSKITATKITQTMSNIGNWGFWVNYEGQTGHDPFTGSSGGYYPRGAMTAIYMDGIIWGAYLVDPNTGIAIADTPRVGGIGYRIGTTPGWVIGEGENAVSVSAEDERVRIYRIRHDWRSLTASQVLQDAAELNNVPITGVTDAMTTAIIEQYKEDWKNWPVDLGAPYYDVNGNGQYDPVLDENGYPDETKGDYPGLAQADQVIWLVVNDLNEAKVRAHSGTFPIGLELQITLWAYNQPNNTLGQIVFKRYKLINKSGMILDSMFVAQYSDPDIGDYTDDLVGCDTTLSLHFAYNGPVTDAEYNKVNLPPAAAGFDFFQGPLIESPGDTGVFNLQYIPDHKNLPMTSFGYFAAGGDISDPPMGVIDFTLQWYNMLNGNIPTNDLNNPTPYVYRSGPNKDQPTKFPLSGDPVTDPNAVEGDIDGQGDNMGPGDRRMFAATGPFTMQPGDEQEIVVALIGGLGGNNIQSVADLKSSDIVAQKVYDNLFQIIPKPPTAPNVKAIPMDDKVVLNWGWDVDRIKDTEERKIINYEFEGYNVYQLPSATAKLNDPQTVRIATFDKINDVRIIKSSVFSAEYGTVVDLPIQFGSDTGIKRFFVVDKDYITGKPLYRGTTYYFAVTAYNYDGTLVRDRALESSPIIHAVTVQDPKPGYRYEGEPGEMVEVVKNGNDDGVCQVIVVDPTATTGHDYEIYFEVDEDTNSVTYGQTVWNLKDVTTGEVVLAKQPQSPDPAANDQLIVDGLLIKVSGPAPGIKAIVQVADDQGPLTPDEYDAAGAPFGGNNVWHSLSSPNDPNRFYISAGGGDGGIERMSRSIANAQAHDFEMRFTDAGGTYTWWYDADTAAHVPFEAWDVGILTYDDPSDDIRMLTGGYSGGATVGSFDFGYTDPAFGFPATDWVYFRKPMNDQGTYEAYENDVLSGAFTYNWWFNSYEVLARIIICDFGGAGTLPPTGTVIRWVTNKPHLLTTTYSFTAPAAVYSDDLAKVDVEKVNVFPNPYYAANSLEPDRFNRFVTFNHLPKHAIIRIFTLGGVQVRKLEKNDDSQFLQWDLKNETGLPVASGMYIAYVDMPELGKTKTLKLMIIQGEQVVEFY</sequence>
<proteinExistence type="predicted"/>
<reference evidence="1 4" key="2">
    <citation type="submission" date="2016-11" db="EMBL/GenBank/DDBJ databases">
        <title>Genomic analysis of Caldithrix abyssi and proposal of a novel bacterial phylum Caldithrichaeota.</title>
        <authorList>
            <person name="Kublanov I."/>
            <person name="Sigalova O."/>
            <person name="Gavrilov S."/>
            <person name="Lebedinsky A."/>
            <person name="Ivanova N."/>
            <person name="Daum C."/>
            <person name="Reddy T."/>
            <person name="Klenk H.P."/>
            <person name="Goker M."/>
            <person name="Reva O."/>
            <person name="Miroshnichenko M."/>
            <person name="Kyprides N."/>
            <person name="Woyke T."/>
            <person name="Gelfand M."/>
        </authorList>
    </citation>
    <scope>NUCLEOTIDE SEQUENCE [LARGE SCALE GENOMIC DNA]</scope>
    <source>
        <strain evidence="1 4">LF13</strain>
    </source>
</reference>
<name>H1XVC7_CALAY</name>
<gene>
    <name evidence="1" type="ORF">Cabys_842</name>
    <name evidence="2" type="ORF">Calab_2073</name>
</gene>
<dbReference type="eggNOG" id="ENOG5032VXB">
    <property type="taxonomic scope" value="Bacteria"/>
</dbReference>
<accession>H1XVC7</accession>
<keyword evidence="3" id="KW-1185">Reference proteome</keyword>
<dbReference type="STRING" id="880073.Cabys_842"/>
<evidence type="ECO:0008006" key="5">
    <source>
        <dbReference type="Google" id="ProtNLM"/>
    </source>
</evidence>
<dbReference type="AlphaFoldDB" id="H1XVC7"/>
<dbReference type="EMBL" id="CP018099">
    <property type="protein sequence ID" value="APF17593.1"/>
    <property type="molecule type" value="Genomic_DNA"/>
</dbReference>
<evidence type="ECO:0000313" key="2">
    <source>
        <dbReference type="EMBL" id="EHO41685.1"/>
    </source>
</evidence>
<evidence type="ECO:0000313" key="3">
    <source>
        <dbReference type="Proteomes" id="UP000004671"/>
    </source>
</evidence>
<evidence type="ECO:0000313" key="1">
    <source>
        <dbReference type="EMBL" id="APF17593.1"/>
    </source>
</evidence>